<organism evidence="20 21">
    <name type="scientific">Zostera marina</name>
    <name type="common">Eelgrass</name>
    <dbReference type="NCBI Taxonomy" id="29655"/>
    <lineage>
        <taxon>Eukaryota</taxon>
        <taxon>Viridiplantae</taxon>
        <taxon>Streptophyta</taxon>
        <taxon>Embryophyta</taxon>
        <taxon>Tracheophyta</taxon>
        <taxon>Spermatophyta</taxon>
        <taxon>Magnoliopsida</taxon>
        <taxon>Liliopsida</taxon>
        <taxon>Zosteraceae</taxon>
        <taxon>Zostera</taxon>
    </lineage>
</organism>
<dbReference type="InterPro" id="IPR002110">
    <property type="entry name" value="Ankyrin_rpt"/>
</dbReference>
<keyword evidence="6" id="KW-0677">Repeat</keyword>
<dbReference type="PROSITE" id="PS50088">
    <property type="entry name" value="ANK_REPEAT"/>
    <property type="match status" value="3"/>
</dbReference>
<dbReference type="FunFam" id="1.10.287.70:FF:000139">
    <property type="entry name" value="Potassium channel SKOR"/>
    <property type="match status" value="1"/>
</dbReference>
<dbReference type="OMA" id="VWIPHTI"/>
<evidence type="ECO:0000259" key="19">
    <source>
        <dbReference type="PROSITE" id="PS51490"/>
    </source>
</evidence>
<keyword evidence="7 16" id="KW-0631">Potassium channel</keyword>
<evidence type="ECO:0000256" key="5">
    <source>
        <dbReference type="ARBA" id="ARBA00022692"/>
    </source>
</evidence>
<dbReference type="InterPro" id="IPR000595">
    <property type="entry name" value="cNMP-bd_dom"/>
</dbReference>
<feature type="region of interest" description="Disordered" evidence="17">
    <location>
        <begin position="1"/>
        <end position="48"/>
    </location>
</feature>
<dbReference type="STRING" id="29655.A0A0K9PX89"/>
<feature type="compositionally biased region" description="Basic and acidic residues" evidence="17">
    <location>
        <begin position="37"/>
        <end position="48"/>
    </location>
</feature>
<keyword evidence="9 16" id="KW-0630">Potassium</keyword>
<evidence type="ECO:0000256" key="9">
    <source>
        <dbReference type="ARBA" id="ARBA00022958"/>
    </source>
</evidence>
<keyword evidence="13 16" id="KW-0472">Membrane</keyword>
<dbReference type="Pfam" id="PF11834">
    <property type="entry name" value="KHA"/>
    <property type="match status" value="1"/>
</dbReference>
<evidence type="ECO:0000256" key="7">
    <source>
        <dbReference type="ARBA" id="ARBA00022826"/>
    </source>
</evidence>
<reference evidence="21" key="1">
    <citation type="journal article" date="2016" name="Nature">
        <title>The genome of the seagrass Zostera marina reveals angiosperm adaptation to the sea.</title>
        <authorList>
            <person name="Olsen J.L."/>
            <person name="Rouze P."/>
            <person name="Verhelst B."/>
            <person name="Lin Y.-C."/>
            <person name="Bayer T."/>
            <person name="Collen J."/>
            <person name="Dattolo E."/>
            <person name="De Paoli E."/>
            <person name="Dittami S."/>
            <person name="Maumus F."/>
            <person name="Michel G."/>
            <person name="Kersting A."/>
            <person name="Lauritano C."/>
            <person name="Lohaus R."/>
            <person name="Toepel M."/>
            <person name="Tonon T."/>
            <person name="Vanneste K."/>
            <person name="Amirebrahimi M."/>
            <person name="Brakel J."/>
            <person name="Bostroem C."/>
            <person name="Chovatia M."/>
            <person name="Grimwood J."/>
            <person name="Jenkins J.W."/>
            <person name="Jueterbock A."/>
            <person name="Mraz A."/>
            <person name="Stam W.T."/>
            <person name="Tice H."/>
            <person name="Bornberg-Bauer E."/>
            <person name="Green P.J."/>
            <person name="Pearson G.A."/>
            <person name="Procaccini G."/>
            <person name="Duarte C.M."/>
            <person name="Schmutz J."/>
            <person name="Reusch T.B.H."/>
            <person name="Van de Peer Y."/>
        </authorList>
    </citation>
    <scope>NUCLEOTIDE SEQUENCE [LARGE SCALE GENOMIC DNA]</scope>
    <source>
        <strain evidence="21">cv. Finnish</strain>
    </source>
</reference>
<keyword evidence="4 16" id="KW-0633">Potassium transport</keyword>
<comment type="subunit">
    <text evidence="16">The potassium channel is composed of a homo- or heterotetrameric complex of pore-forming subunits.</text>
</comment>
<dbReference type="InterPro" id="IPR021789">
    <property type="entry name" value="KHA_dom"/>
</dbReference>
<gene>
    <name evidence="20" type="ORF">ZOSMA_159G00140</name>
</gene>
<comment type="domain">
    <text evidence="16">The KHA domain (rich in hydrophobic and acidic residues) present in the C-terminal part is likely to be important for tetramerization.</text>
</comment>
<dbReference type="Gene3D" id="1.10.287.70">
    <property type="match status" value="1"/>
</dbReference>
<evidence type="ECO:0000256" key="1">
    <source>
        <dbReference type="ARBA" id="ARBA00004141"/>
    </source>
</evidence>
<evidence type="ECO:0000256" key="14">
    <source>
        <dbReference type="ARBA" id="ARBA00023303"/>
    </source>
</evidence>
<keyword evidence="10 16" id="KW-1133">Transmembrane helix</keyword>
<dbReference type="SMART" id="SM00248">
    <property type="entry name" value="ANK"/>
    <property type="match status" value="6"/>
</dbReference>
<evidence type="ECO:0000256" key="17">
    <source>
        <dbReference type="SAM" id="MobiDB-lite"/>
    </source>
</evidence>
<feature type="domain" description="Cyclic nucleotide-binding" evidence="18">
    <location>
        <begin position="407"/>
        <end position="527"/>
    </location>
</feature>
<dbReference type="SUPFAM" id="SSF81324">
    <property type="entry name" value="Voltage-gated potassium channels"/>
    <property type="match status" value="1"/>
</dbReference>
<sequence length="829" mass="94660">MKDEGTGGNPSSDRTDHDEMTPPVPNNNEIVQSSEVEEAKDWRRDESRDSRNDAITTFKQKSINGHLHDDPCSTEKFIIHPKNRIYRLWFFFIVAWAVYSTFFTPLEFGFFRGLPDHLIFLDIAGQFAFIIDIVVQFFVAYRDGRTYLMITNHSSIAMRYLKGIFILDVLACFPWDSIYKACGNKEEIRYFLWIRLVRVRKIEAFLQKMERDTRINYMFTRILKLIIVELYCTHTAACLFYYLATTIPASMEERTWIGSLKLGDFSYSNFREIDLLKRYLTSLYFAIITMATVGYGDIHAVNVREMIFIMIFVSFDMILGAYLIGNMTALIVRGSKTENFRDKMTDLIKYMNRNRLGKEIRNQIKGHVQLQYESSYKDASVLHDLPVSIRAKVSECLYKPHIENVPLLQNCSAEFINQIATRLHEEFFLPGEVILEQANAVDQLYFVCHGVLEGVSIGVDGSEEIVFQLNSHCSFGDIAILCNIPQPYTIRVCALARLLRLDKQTFTNILEIYFYDGRTVFTNLLQSKESQTTNKKIESDIALHIAKQEAELALKVNNAAYDGDLRHLKGLVRAGADPNKMDYDGRTPLHLAASKGYVDLVHYLLKVGAKIDKTDRFGCTPLLEAINNGHDRIVDLLANEGASLHIDDVGSRLCMAVARGDSDFLKRVLCHGVDANVRDYDHRTPLHIASSGGLYMMAKLLLDFGASVLQEDRWGRTPLDEARRCGSRPLVQLLEKAKSSEQLEFPSTLECQDKMHPKKCTVFSFLPWEEHERRAGVVVWVPRTIEELVNESTSHLKCSGSCILSEDGGKILDTNMISDGQKLYLSHNQ</sequence>
<dbReference type="Gene3D" id="2.60.120.10">
    <property type="entry name" value="Jelly Rolls"/>
    <property type="match status" value="1"/>
</dbReference>
<dbReference type="OrthoDB" id="426293at2759"/>
<keyword evidence="3 16" id="KW-0813">Transport</keyword>
<dbReference type="PROSITE" id="PS50042">
    <property type="entry name" value="CNMP_BINDING_3"/>
    <property type="match status" value="1"/>
</dbReference>
<evidence type="ECO:0000256" key="11">
    <source>
        <dbReference type="ARBA" id="ARBA00023043"/>
    </source>
</evidence>
<dbReference type="InterPro" id="IPR045319">
    <property type="entry name" value="KAT/AKT"/>
</dbReference>
<comment type="domain">
    <text evidence="16">The segment S4 is probably the voltage-sensor and is characterized by a series of positively charged amino acids. The pore-forming region H5 is enclosed by the transmembrane segments S5 and S6 in the Shaker-type (1P/6TM) and contains the GYGD signature motif which seems to be involved in potassium selectivity.</text>
</comment>
<comment type="function">
    <text evidence="16">Potassium channel.</text>
</comment>
<dbReference type="Pfam" id="PF12796">
    <property type="entry name" value="Ank_2"/>
    <property type="match status" value="2"/>
</dbReference>
<dbReference type="Pfam" id="PF00520">
    <property type="entry name" value="Ion_trans"/>
    <property type="match status" value="1"/>
</dbReference>
<comment type="caution">
    <text evidence="20">The sequence shown here is derived from an EMBL/GenBank/DDBJ whole genome shotgun (WGS) entry which is preliminary data.</text>
</comment>
<feature type="transmembrane region" description="Helical" evidence="16">
    <location>
        <begin position="222"/>
        <end position="244"/>
    </location>
</feature>
<feature type="repeat" description="ANK" evidence="15">
    <location>
        <begin position="617"/>
        <end position="649"/>
    </location>
</feature>
<evidence type="ECO:0000256" key="6">
    <source>
        <dbReference type="ARBA" id="ARBA00022737"/>
    </source>
</evidence>
<feature type="transmembrane region" description="Helical" evidence="16">
    <location>
        <begin position="86"/>
        <end position="106"/>
    </location>
</feature>
<dbReference type="PRINTS" id="PR01415">
    <property type="entry name" value="ANKYRIN"/>
</dbReference>
<evidence type="ECO:0000256" key="16">
    <source>
        <dbReference type="RuleBase" id="RU369015"/>
    </source>
</evidence>
<dbReference type="CDD" id="cd00038">
    <property type="entry name" value="CAP_ED"/>
    <property type="match status" value="1"/>
</dbReference>
<dbReference type="Gene3D" id="1.10.287.630">
    <property type="entry name" value="Helix hairpin bin"/>
    <property type="match status" value="1"/>
</dbReference>
<name>A0A0K9PX89_ZOSMR</name>
<dbReference type="InterPro" id="IPR036770">
    <property type="entry name" value="Ankyrin_rpt-contain_sf"/>
</dbReference>
<dbReference type="InterPro" id="IPR014710">
    <property type="entry name" value="RmlC-like_jellyroll"/>
</dbReference>
<dbReference type="AlphaFoldDB" id="A0A0K9PX89"/>
<dbReference type="PROSITE" id="PS50297">
    <property type="entry name" value="ANK_REP_REGION"/>
    <property type="match status" value="3"/>
</dbReference>
<comment type="similarity">
    <text evidence="2 16">Belongs to the potassium channel family. Plant (TC 1.A.1.4) subfamily.</text>
</comment>
<accession>A0A0K9PX89</accession>
<dbReference type="PANTHER" id="PTHR45743:SF3">
    <property type="entry name" value="POTASSIUM CHANNEL SKOR"/>
    <property type="match status" value="1"/>
</dbReference>
<keyword evidence="11 15" id="KW-0040">ANK repeat</keyword>
<evidence type="ECO:0000259" key="18">
    <source>
        <dbReference type="PROSITE" id="PS50042"/>
    </source>
</evidence>
<dbReference type="EMBL" id="LFYR01000619">
    <property type="protein sequence ID" value="KMZ72850.1"/>
    <property type="molecule type" value="Genomic_DNA"/>
</dbReference>
<evidence type="ECO:0000256" key="3">
    <source>
        <dbReference type="ARBA" id="ARBA00022448"/>
    </source>
</evidence>
<feature type="transmembrane region" description="Helical" evidence="16">
    <location>
        <begin position="118"/>
        <end position="141"/>
    </location>
</feature>
<dbReference type="PANTHER" id="PTHR45743">
    <property type="entry name" value="POTASSIUM CHANNEL AKT1"/>
    <property type="match status" value="1"/>
</dbReference>
<keyword evidence="21" id="KW-1185">Reference proteome</keyword>
<evidence type="ECO:0000313" key="20">
    <source>
        <dbReference type="EMBL" id="KMZ72850.1"/>
    </source>
</evidence>
<evidence type="ECO:0000256" key="10">
    <source>
        <dbReference type="ARBA" id="ARBA00022989"/>
    </source>
</evidence>
<evidence type="ECO:0000256" key="15">
    <source>
        <dbReference type="PROSITE-ProRule" id="PRU00023"/>
    </source>
</evidence>
<dbReference type="Proteomes" id="UP000036987">
    <property type="component" value="Unassembled WGS sequence"/>
</dbReference>
<dbReference type="InterPro" id="IPR003938">
    <property type="entry name" value="K_chnl_volt-dep_EAG/ELK/ERG"/>
</dbReference>
<dbReference type="SUPFAM" id="SSF51206">
    <property type="entry name" value="cAMP-binding domain-like"/>
    <property type="match status" value="1"/>
</dbReference>
<keyword evidence="8 16" id="KW-0851">Voltage-gated channel</keyword>
<dbReference type="Gene3D" id="1.25.40.20">
    <property type="entry name" value="Ankyrin repeat-containing domain"/>
    <property type="match status" value="2"/>
</dbReference>
<comment type="caution">
    <text evidence="16">Lacks conserved residue(s) required for the propagation of feature annotation.</text>
</comment>
<evidence type="ECO:0000256" key="2">
    <source>
        <dbReference type="ARBA" id="ARBA00007929"/>
    </source>
</evidence>
<evidence type="ECO:0000256" key="8">
    <source>
        <dbReference type="ARBA" id="ARBA00022882"/>
    </source>
</evidence>
<dbReference type="GO" id="GO:0005249">
    <property type="term" value="F:voltage-gated potassium channel activity"/>
    <property type="evidence" value="ECO:0007669"/>
    <property type="project" value="UniProtKB-UniRule"/>
</dbReference>
<dbReference type="Pfam" id="PF00027">
    <property type="entry name" value="cNMP_binding"/>
    <property type="match status" value="1"/>
</dbReference>
<evidence type="ECO:0000256" key="12">
    <source>
        <dbReference type="ARBA" id="ARBA00023065"/>
    </source>
</evidence>
<dbReference type="SMR" id="A0A0K9PX89"/>
<comment type="subcellular location">
    <subcellularLocation>
        <location evidence="1 16">Membrane</location>
        <topology evidence="1 16">Multi-pass membrane protein</topology>
    </subcellularLocation>
</comment>
<evidence type="ECO:0000313" key="21">
    <source>
        <dbReference type="Proteomes" id="UP000036987"/>
    </source>
</evidence>
<feature type="transmembrane region" description="Helical" evidence="16">
    <location>
        <begin position="279"/>
        <end position="296"/>
    </location>
</feature>
<keyword evidence="5 16" id="KW-0812">Transmembrane</keyword>
<dbReference type="PRINTS" id="PR01463">
    <property type="entry name" value="EAGCHANLFMLY"/>
</dbReference>
<dbReference type="PROSITE" id="PS51490">
    <property type="entry name" value="KHA"/>
    <property type="match status" value="1"/>
</dbReference>
<dbReference type="FunFam" id="2.60.120.10:FF:000074">
    <property type="entry name" value="Potassium channel KAT2"/>
    <property type="match status" value="1"/>
</dbReference>
<feature type="domain" description="KHA" evidence="19">
    <location>
        <begin position="759"/>
        <end position="829"/>
    </location>
</feature>
<evidence type="ECO:0000256" key="13">
    <source>
        <dbReference type="ARBA" id="ARBA00023136"/>
    </source>
</evidence>
<keyword evidence="14 16" id="KW-0407">Ion channel</keyword>
<dbReference type="InterPro" id="IPR018490">
    <property type="entry name" value="cNMP-bd_dom_sf"/>
</dbReference>
<dbReference type="SUPFAM" id="SSF48403">
    <property type="entry name" value="Ankyrin repeat"/>
    <property type="match status" value="1"/>
</dbReference>
<feature type="transmembrane region" description="Helical" evidence="16">
    <location>
        <begin position="308"/>
        <end position="332"/>
    </location>
</feature>
<dbReference type="InterPro" id="IPR005821">
    <property type="entry name" value="Ion_trans_dom"/>
</dbReference>
<proteinExistence type="inferred from homology"/>
<evidence type="ECO:0000256" key="4">
    <source>
        <dbReference type="ARBA" id="ARBA00022538"/>
    </source>
</evidence>
<feature type="repeat" description="ANK" evidence="15">
    <location>
        <begin position="681"/>
        <end position="713"/>
    </location>
</feature>
<keyword evidence="12 16" id="KW-0406">Ion transport</keyword>
<dbReference type="GO" id="GO:0034702">
    <property type="term" value="C:monoatomic ion channel complex"/>
    <property type="evidence" value="ECO:0007669"/>
    <property type="project" value="UniProtKB-KW"/>
</dbReference>
<protein>
    <recommendedName>
        <fullName evidence="16">Potassium channel</fullName>
    </recommendedName>
</protein>
<dbReference type="SMART" id="SM00100">
    <property type="entry name" value="cNMP"/>
    <property type="match status" value="1"/>
</dbReference>
<feature type="repeat" description="ANK" evidence="15">
    <location>
        <begin position="584"/>
        <end position="616"/>
    </location>
</feature>